<keyword evidence="1" id="KW-0175">Coiled coil</keyword>
<feature type="coiled-coil region" evidence="1">
    <location>
        <begin position="616"/>
        <end position="647"/>
    </location>
</feature>
<evidence type="ECO:0000256" key="1">
    <source>
        <dbReference type="SAM" id="Coils"/>
    </source>
</evidence>
<reference evidence="4" key="1">
    <citation type="submission" date="2016-10" db="EMBL/GenBank/DDBJ databases">
        <authorList>
            <person name="Varghese N."/>
            <person name="Submissions S."/>
        </authorList>
    </citation>
    <scope>NUCLEOTIDE SEQUENCE [LARGE SCALE GENOMIC DNA]</scope>
    <source>
        <strain evidence="4">CGMCC 1.10329</strain>
    </source>
</reference>
<dbReference type="Proteomes" id="UP000183769">
    <property type="component" value="Unassembled WGS sequence"/>
</dbReference>
<feature type="region of interest" description="Disordered" evidence="2">
    <location>
        <begin position="428"/>
        <end position="449"/>
    </location>
</feature>
<dbReference type="GO" id="GO:0005525">
    <property type="term" value="F:GTP binding"/>
    <property type="evidence" value="ECO:0007669"/>
    <property type="project" value="InterPro"/>
</dbReference>
<gene>
    <name evidence="3" type="ORF">SAMN05216277_11341</name>
</gene>
<name>A0A1I5UMF2_9EURY</name>
<dbReference type="InterPro" id="IPR036525">
    <property type="entry name" value="Tubulin/FtsZ_GTPase_sf"/>
</dbReference>
<keyword evidence="4" id="KW-1185">Reference proteome</keyword>
<organism evidence="3 4">
    <name type="scientific">Halolamina pelagica</name>
    <dbReference type="NCBI Taxonomy" id="699431"/>
    <lineage>
        <taxon>Archaea</taxon>
        <taxon>Methanobacteriati</taxon>
        <taxon>Methanobacteriota</taxon>
        <taxon>Stenosarchaea group</taxon>
        <taxon>Halobacteria</taxon>
        <taxon>Halobacteriales</taxon>
        <taxon>Haloferacaceae</taxon>
    </lineage>
</organism>
<dbReference type="SUPFAM" id="SSF52490">
    <property type="entry name" value="Tubulin nucleotide-binding domain-like"/>
    <property type="match status" value="1"/>
</dbReference>
<accession>A0A1I5UMF2</accession>
<evidence type="ECO:0000256" key="2">
    <source>
        <dbReference type="SAM" id="MobiDB-lite"/>
    </source>
</evidence>
<dbReference type="GO" id="GO:0005874">
    <property type="term" value="C:microtubule"/>
    <property type="evidence" value="ECO:0007669"/>
    <property type="project" value="InterPro"/>
</dbReference>
<evidence type="ECO:0000313" key="3">
    <source>
        <dbReference type="EMBL" id="SFP96400.1"/>
    </source>
</evidence>
<dbReference type="GO" id="GO:0007017">
    <property type="term" value="P:microtubule-based process"/>
    <property type="evidence" value="ECO:0007669"/>
    <property type="project" value="InterPro"/>
</dbReference>
<dbReference type="AlphaFoldDB" id="A0A1I5UMF2"/>
<dbReference type="Pfam" id="PF13809">
    <property type="entry name" value="Tubulin_2"/>
    <property type="match status" value="1"/>
</dbReference>
<evidence type="ECO:0000313" key="4">
    <source>
        <dbReference type="Proteomes" id="UP000183769"/>
    </source>
</evidence>
<dbReference type="Gene3D" id="3.40.50.1440">
    <property type="entry name" value="Tubulin/FtsZ, GTPase domain"/>
    <property type="match status" value="1"/>
</dbReference>
<dbReference type="PROSITE" id="PS00227">
    <property type="entry name" value="TUBULIN"/>
    <property type="match status" value="1"/>
</dbReference>
<sequence length="948" mass="108078">MTDPLPTFTIGVGQAGITMMNTLAETVERNGSEEFFDYFAIDTDGDTLGSVPSGTTRVRLNVSDAHLDEDMATYPYLTEGTEVGGKGAERQRPVGRYKLDSRGHETFDDYFESLWYDILEHYQEVDYSFTQDRDSYNIFLLHSLGGGTGSGTFPLLSAMLNRIAQRIEDQNDNVDVYVGGVGVAPQVDFDPEVTNPPGEEMYYPNTYSALSDLSNLLGADAEALDIPIYSKSFSQGGSLSNVDERVEESFTGNSIPIERVPYNDYWLVGVDENLITSGTGTDFVEGYRDQINSRVAESIYALSEMEQSVENWSSRAKGTAPLGTVGHAQLQVPHQQVRDFCEMKDERDEKQTLVTETIPDQLEDLRTEKDELEEIKQDPAAINELLENVSDWEENYRGRFESQLGAGNALVRNSSTDDVTRVLDAIEAEATPEAPEGEDAEESDEPEDLEDIRADQRAERLLVATDILEEMFQVPNAAPAVENHWEETVSKQWRTYDMAGRTKYGGSATSTLEGKVEALKTFYSEKIDEFQEELENVDLGTVGQLQEAFPPWHPLTESDREAAEKKLEQLRDSRDDLLEADGRYQRVQAMKEAVRSRRGRAKNLLDDKISSVNSLITARENEKEEAKNRIEALNRSIEQEKDELSSEGTGKRLGIFPIRRDKLDDEDLTLQRVDDELNSLDDYVTQKFIDERKVRNGINQWLNNATSWEEPVFNMNYSGTDRDEAKNTRQEMWLLYHEDNEEYAVESVDTMIGGTTRRSGPDNLIDYSNDPYSISFVSFHNRGPVEALTLYQRLRNMADNGQLDPMTGKYRDYRQAFGYPEWYDRDIRLAFQIKSRMEIPEPPELDIDRVEKADLSEGEKKNFIKQTGLDTYMWRGTMWEDYEFGDDDMVFDGWDRTLEGITFTSLQQATPDPELKSRWLAGQADWSDILQSYKENLEEREQLQITFE</sequence>
<dbReference type="InterPro" id="IPR017975">
    <property type="entry name" value="Tubulin_CS"/>
</dbReference>
<protein>
    <submittedName>
        <fullName evidence="3">Tubulin like</fullName>
    </submittedName>
</protein>
<dbReference type="EMBL" id="FOXI01000013">
    <property type="protein sequence ID" value="SFP96400.1"/>
    <property type="molecule type" value="Genomic_DNA"/>
</dbReference>
<dbReference type="RefSeq" id="WP_074879536.1">
    <property type="nucleotide sequence ID" value="NZ_FOXI01000013.1"/>
</dbReference>
<proteinExistence type="predicted"/>
<feature type="compositionally biased region" description="Acidic residues" evidence="2">
    <location>
        <begin position="435"/>
        <end position="449"/>
    </location>
</feature>
<dbReference type="OrthoDB" id="350180at2157"/>
<dbReference type="InterPro" id="IPR025904">
    <property type="entry name" value="Tubulin-like"/>
</dbReference>